<dbReference type="Proteomes" id="UP000641206">
    <property type="component" value="Unassembled WGS sequence"/>
</dbReference>
<keyword evidence="2" id="KW-1185">Reference proteome</keyword>
<proteinExistence type="predicted"/>
<dbReference type="EMBL" id="BMLW01000011">
    <property type="protein sequence ID" value="GGP14080.1"/>
    <property type="molecule type" value="Genomic_DNA"/>
</dbReference>
<name>A0ABQ2NZD6_9BACI</name>
<accession>A0ABQ2NZD6</accession>
<organism evidence="1 2">
    <name type="scientific">Oceanobacillus neutriphilus</name>
    <dbReference type="NCBI Taxonomy" id="531815"/>
    <lineage>
        <taxon>Bacteria</taxon>
        <taxon>Bacillati</taxon>
        <taxon>Bacillota</taxon>
        <taxon>Bacilli</taxon>
        <taxon>Bacillales</taxon>
        <taxon>Bacillaceae</taxon>
        <taxon>Oceanobacillus</taxon>
    </lineage>
</organism>
<comment type="caution">
    <text evidence="1">The sequence shown here is derived from an EMBL/GenBank/DDBJ whole genome shotgun (WGS) entry which is preliminary data.</text>
</comment>
<evidence type="ECO:0000313" key="1">
    <source>
        <dbReference type="EMBL" id="GGP14080.1"/>
    </source>
</evidence>
<sequence>MFFLLIRYKKGDKQLTNQEDLNHFGEDKVIHNLQNFEVYLEGKIRLNEIILNKIYINWDIGLSSINRL</sequence>
<protein>
    <submittedName>
        <fullName evidence="1">Uncharacterized protein</fullName>
    </submittedName>
</protein>
<reference evidence="2" key="1">
    <citation type="journal article" date="2019" name="Int. J. Syst. Evol. Microbiol.">
        <title>The Global Catalogue of Microorganisms (GCM) 10K type strain sequencing project: providing services to taxonomists for standard genome sequencing and annotation.</title>
        <authorList>
            <consortium name="The Broad Institute Genomics Platform"/>
            <consortium name="The Broad Institute Genome Sequencing Center for Infectious Disease"/>
            <person name="Wu L."/>
            <person name="Ma J."/>
        </authorList>
    </citation>
    <scope>NUCLEOTIDE SEQUENCE [LARGE SCALE GENOMIC DNA]</scope>
    <source>
        <strain evidence="2">CGMCC 1.7693</strain>
    </source>
</reference>
<evidence type="ECO:0000313" key="2">
    <source>
        <dbReference type="Proteomes" id="UP000641206"/>
    </source>
</evidence>
<gene>
    <name evidence="1" type="ORF">GCM10011346_36620</name>
</gene>